<reference evidence="2 3" key="1">
    <citation type="submission" date="2016-10" db="EMBL/GenBank/DDBJ databases">
        <authorList>
            <person name="de Groot N.N."/>
        </authorList>
    </citation>
    <scope>NUCLEOTIDE SEQUENCE [LARGE SCALE GENOMIC DNA]</scope>
    <source>
        <strain evidence="2 3">DSM 19706</strain>
    </source>
</reference>
<keyword evidence="3" id="KW-1185">Reference proteome</keyword>
<gene>
    <name evidence="2" type="ORF">SAMN05660429_02672</name>
</gene>
<organism evidence="2 3">
    <name type="scientific">Thalassotalea agarivorans</name>
    <name type="common">Thalassomonas agarivorans</name>
    <dbReference type="NCBI Taxonomy" id="349064"/>
    <lineage>
        <taxon>Bacteria</taxon>
        <taxon>Pseudomonadati</taxon>
        <taxon>Pseudomonadota</taxon>
        <taxon>Gammaproteobacteria</taxon>
        <taxon>Alteromonadales</taxon>
        <taxon>Colwelliaceae</taxon>
        <taxon>Thalassotalea</taxon>
    </lineage>
</organism>
<dbReference type="RefSeq" id="WP_093331480.1">
    <property type="nucleotide sequence ID" value="NZ_AP027363.1"/>
</dbReference>
<evidence type="ECO:0000313" key="2">
    <source>
        <dbReference type="EMBL" id="SET78240.1"/>
    </source>
</evidence>
<sequence length="373" mass="42871">MENLQSQIETARMQVHTDSYPMSIGELVNLYDDDELDIHPEFQRVFRWTEDQKSKLIESILLGIPLPSIFVAQRKDGIWDVVDGLQRISTILSFLGKLKNETGEVLPPLELSATKYLPALAGKVWESEDKSKEIDIEIKRVFKREKLDIKIIKKESEGDTKYELFQRLNTGGTKLSDQEVRNCMLLMLNSKAYHWLKELANSDNFSITTPISEKQIEECYGQELCLRFFALRHTNVDARRSHSDVRPYLDSEVSRLFSEDSDFDYESEKLIFEESFSILSEVLGDNAFRKFNTEKGKYEGAISVLVFEALASALSVAVEKKEKTRGELLELVKASSIALPVHPKFIDTLDRRVRPMDRMVIMKELGMELLGED</sequence>
<name>A0A1I0H3H3_THASX</name>
<dbReference type="AlphaFoldDB" id="A0A1I0H3H3"/>
<accession>A0A1I0H3H3</accession>
<dbReference type="PANTHER" id="PTHR39639:SF1">
    <property type="entry name" value="DUF262 DOMAIN-CONTAINING PROTEIN"/>
    <property type="match status" value="1"/>
</dbReference>
<dbReference type="Pfam" id="PF03235">
    <property type="entry name" value="GmrSD_N"/>
    <property type="match status" value="1"/>
</dbReference>
<evidence type="ECO:0000259" key="1">
    <source>
        <dbReference type="Pfam" id="PF03235"/>
    </source>
</evidence>
<dbReference type="OrthoDB" id="8094406at2"/>
<dbReference type="STRING" id="349064.SAMN05660429_02672"/>
<dbReference type="InterPro" id="IPR004919">
    <property type="entry name" value="GmrSD_N"/>
</dbReference>
<dbReference type="EMBL" id="FOHK01000014">
    <property type="protein sequence ID" value="SET78240.1"/>
    <property type="molecule type" value="Genomic_DNA"/>
</dbReference>
<dbReference type="Proteomes" id="UP000199308">
    <property type="component" value="Unassembled WGS sequence"/>
</dbReference>
<feature type="domain" description="GmrSD restriction endonucleases N-terminal" evidence="1">
    <location>
        <begin position="27"/>
        <end position="185"/>
    </location>
</feature>
<dbReference type="PANTHER" id="PTHR39639">
    <property type="entry name" value="CHROMOSOME 16, WHOLE GENOME SHOTGUN SEQUENCE"/>
    <property type="match status" value="1"/>
</dbReference>
<protein>
    <recommendedName>
        <fullName evidence="1">GmrSD restriction endonucleases N-terminal domain-containing protein</fullName>
    </recommendedName>
</protein>
<proteinExistence type="predicted"/>
<evidence type="ECO:0000313" key="3">
    <source>
        <dbReference type="Proteomes" id="UP000199308"/>
    </source>
</evidence>